<gene>
    <name evidence="2" type="ORF">FRX31_006964</name>
</gene>
<dbReference type="Proteomes" id="UP000554482">
    <property type="component" value="Unassembled WGS sequence"/>
</dbReference>
<evidence type="ECO:0000256" key="1">
    <source>
        <dbReference type="SAM" id="MobiDB-lite"/>
    </source>
</evidence>
<reference evidence="2 3" key="1">
    <citation type="submission" date="2020-06" db="EMBL/GenBank/DDBJ databases">
        <title>Transcriptomic and genomic resources for Thalictrum thalictroides and T. hernandezii: Facilitating candidate gene discovery in an emerging model plant lineage.</title>
        <authorList>
            <person name="Arias T."/>
            <person name="Riano-Pachon D.M."/>
            <person name="Di Stilio V.S."/>
        </authorList>
    </citation>
    <scope>NUCLEOTIDE SEQUENCE [LARGE SCALE GENOMIC DNA]</scope>
    <source>
        <strain evidence="3">cv. WT478/WT964</strain>
        <tissue evidence="2">Leaves</tissue>
    </source>
</reference>
<name>A0A7J6X3T7_THATH</name>
<evidence type="ECO:0000313" key="3">
    <source>
        <dbReference type="Proteomes" id="UP000554482"/>
    </source>
</evidence>
<dbReference type="OrthoDB" id="416344at2759"/>
<feature type="region of interest" description="Disordered" evidence="1">
    <location>
        <begin position="63"/>
        <end position="105"/>
    </location>
</feature>
<accession>A0A7J6X3T7</accession>
<comment type="caution">
    <text evidence="2">The sequence shown here is derived from an EMBL/GenBank/DDBJ whole genome shotgun (WGS) entry which is preliminary data.</text>
</comment>
<organism evidence="2 3">
    <name type="scientific">Thalictrum thalictroides</name>
    <name type="common">Rue-anemone</name>
    <name type="synonym">Anemone thalictroides</name>
    <dbReference type="NCBI Taxonomy" id="46969"/>
    <lineage>
        <taxon>Eukaryota</taxon>
        <taxon>Viridiplantae</taxon>
        <taxon>Streptophyta</taxon>
        <taxon>Embryophyta</taxon>
        <taxon>Tracheophyta</taxon>
        <taxon>Spermatophyta</taxon>
        <taxon>Magnoliopsida</taxon>
        <taxon>Ranunculales</taxon>
        <taxon>Ranunculaceae</taxon>
        <taxon>Thalictroideae</taxon>
        <taxon>Thalictrum</taxon>
    </lineage>
</organism>
<dbReference type="EMBL" id="JABWDY010006766">
    <property type="protein sequence ID" value="KAF5203448.1"/>
    <property type="molecule type" value="Genomic_DNA"/>
</dbReference>
<sequence length="147" mass="16617">MLPTIRTQERHRHLQSTSCGLVDEQLHMRKANRKLKNRGMALSLIVGLTNRTTVVSRLNLSNHLRRPSPSTTLSNLRNKQNSKRMTSMASSNEQQENKKKKITSPFGTWKSLITSDVVAGAEKRLGGFALDTHDRLLWVESRPNESG</sequence>
<proteinExistence type="predicted"/>
<keyword evidence="3" id="KW-1185">Reference proteome</keyword>
<dbReference type="AlphaFoldDB" id="A0A7J6X3T7"/>
<evidence type="ECO:0000313" key="2">
    <source>
        <dbReference type="EMBL" id="KAF5203448.1"/>
    </source>
</evidence>
<feature type="compositionally biased region" description="Polar residues" evidence="1">
    <location>
        <begin position="63"/>
        <end position="94"/>
    </location>
</feature>
<protein>
    <submittedName>
        <fullName evidence="2">Uncharacterized protein</fullName>
    </submittedName>
</protein>